<evidence type="ECO:0000313" key="3">
    <source>
        <dbReference type="Proteomes" id="UP001180020"/>
    </source>
</evidence>
<organism evidence="2 3">
    <name type="scientific">Acorus calamus</name>
    <name type="common">Sweet flag</name>
    <dbReference type="NCBI Taxonomy" id="4465"/>
    <lineage>
        <taxon>Eukaryota</taxon>
        <taxon>Viridiplantae</taxon>
        <taxon>Streptophyta</taxon>
        <taxon>Embryophyta</taxon>
        <taxon>Tracheophyta</taxon>
        <taxon>Spermatophyta</taxon>
        <taxon>Magnoliopsida</taxon>
        <taxon>Liliopsida</taxon>
        <taxon>Acoraceae</taxon>
        <taxon>Acorus</taxon>
    </lineage>
</organism>
<evidence type="ECO:0000313" key="2">
    <source>
        <dbReference type="EMBL" id="KAK1314605.1"/>
    </source>
</evidence>
<sequence length="90" mass="9737">MVDPNNAVQMFKMGESSKSTPKPLASHPPKKRINVLLPPVCEETKTLSSFFTAPTSKCSSTSVDFFVPTIDGPQKIAILEEDEVAEVEAA</sequence>
<proteinExistence type="predicted"/>
<reference evidence="2" key="1">
    <citation type="journal article" date="2023" name="Nat. Commun.">
        <title>Diploid and tetraploid genomes of Acorus and the evolution of monocots.</title>
        <authorList>
            <person name="Ma L."/>
            <person name="Liu K.W."/>
            <person name="Li Z."/>
            <person name="Hsiao Y.Y."/>
            <person name="Qi Y."/>
            <person name="Fu T."/>
            <person name="Tang G.D."/>
            <person name="Zhang D."/>
            <person name="Sun W.H."/>
            <person name="Liu D.K."/>
            <person name="Li Y."/>
            <person name="Chen G.Z."/>
            <person name="Liu X.D."/>
            <person name="Liao X.Y."/>
            <person name="Jiang Y.T."/>
            <person name="Yu X."/>
            <person name="Hao Y."/>
            <person name="Huang J."/>
            <person name="Zhao X.W."/>
            <person name="Ke S."/>
            <person name="Chen Y.Y."/>
            <person name="Wu W.L."/>
            <person name="Hsu J.L."/>
            <person name="Lin Y.F."/>
            <person name="Huang M.D."/>
            <person name="Li C.Y."/>
            <person name="Huang L."/>
            <person name="Wang Z.W."/>
            <person name="Zhao X."/>
            <person name="Zhong W.Y."/>
            <person name="Peng D.H."/>
            <person name="Ahmad S."/>
            <person name="Lan S."/>
            <person name="Zhang J.S."/>
            <person name="Tsai W.C."/>
            <person name="Van de Peer Y."/>
            <person name="Liu Z.J."/>
        </authorList>
    </citation>
    <scope>NUCLEOTIDE SEQUENCE</scope>
    <source>
        <strain evidence="2">CP</strain>
    </source>
</reference>
<name>A0AAV9EM58_ACOCL</name>
<dbReference type="Proteomes" id="UP001180020">
    <property type="component" value="Unassembled WGS sequence"/>
</dbReference>
<evidence type="ECO:0000256" key="1">
    <source>
        <dbReference type="SAM" id="MobiDB-lite"/>
    </source>
</evidence>
<protein>
    <submittedName>
        <fullName evidence="2">Uncharacterized protein</fullName>
    </submittedName>
</protein>
<accession>A0AAV9EM58</accession>
<gene>
    <name evidence="2" type="ORF">QJS10_CPA06g01260</name>
</gene>
<feature type="region of interest" description="Disordered" evidence="1">
    <location>
        <begin position="1"/>
        <end position="31"/>
    </location>
</feature>
<dbReference type="AlphaFoldDB" id="A0AAV9EM58"/>
<keyword evidence="3" id="KW-1185">Reference proteome</keyword>
<dbReference type="EMBL" id="JAUJYO010000006">
    <property type="protein sequence ID" value="KAK1314605.1"/>
    <property type="molecule type" value="Genomic_DNA"/>
</dbReference>
<comment type="caution">
    <text evidence="2">The sequence shown here is derived from an EMBL/GenBank/DDBJ whole genome shotgun (WGS) entry which is preliminary data.</text>
</comment>
<reference evidence="2" key="2">
    <citation type="submission" date="2023-06" db="EMBL/GenBank/DDBJ databases">
        <authorList>
            <person name="Ma L."/>
            <person name="Liu K.-W."/>
            <person name="Li Z."/>
            <person name="Hsiao Y.-Y."/>
            <person name="Qi Y."/>
            <person name="Fu T."/>
            <person name="Tang G."/>
            <person name="Zhang D."/>
            <person name="Sun W.-H."/>
            <person name="Liu D.-K."/>
            <person name="Li Y."/>
            <person name="Chen G.-Z."/>
            <person name="Liu X.-D."/>
            <person name="Liao X.-Y."/>
            <person name="Jiang Y.-T."/>
            <person name="Yu X."/>
            <person name="Hao Y."/>
            <person name="Huang J."/>
            <person name="Zhao X.-W."/>
            <person name="Ke S."/>
            <person name="Chen Y.-Y."/>
            <person name="Wu W.-L."/>
            <person name="Hsu J.-L."/>
            <person name="Lin Y.-F."/>
            <person name="Huang M.-D."/>
            <person name="Li C.-Y."/>
            <person name="Huang L."/>
            <person name="Wang Z.-W."/>
            <person name="Zhao X."/>
            <person name="Zhong W.-Y."/>
            <person name="Peng D.-H."/>
            <person name="Ahmad S."/>
            <person name="Lan S."/>
            <person name="Zhang J.-S."/>
            <person name="Tsai W.-C."/>
            <person name="Van De Peer Y."/>
            <person name="Liu Z.-J."/>
        </authorList>
    </citation>
    <scope>NUCLEOTIDE SEQUENCE</scope>
    <source>
        <strain evidence="2">CP</strain>
        <tissue evidence="2">Leaves</tissue>
    </source>
</reference>